<dbReference type="Pfam" id="PF01796">
    <property type="entry name" value="OB_ChsH2_C"/>
    <property type="match status" value="1"/>
</dbReference>
<dbReference type="SUPFAM" id="SSF50249">
    <property type="entry name" value="Nucleic acid-binding proteins"/>
    <property type="match status" value="1"/>
</dbReference>
<dbReference type="InterPro" id="IPR022002">
    <property type="entry name" value="ChsH2_Znr"/>
</dbReference>
<dbReference type="AlphaFoldDB" id="A0A160T4A0"/>
<dbReference type="EMBL" id="LN890655">
    <property type="protein sequence ID" value="CUS03535.2"/>
    <property type="molecule type" value="Genomic_DNA"/>
</dbReference>
<dbReference type="PANTHER" id="PTHR34075:SF5">
    <property type="entry name" value="BLR3430 PROTEIN"/>
    <property type="match status" value="1"/>
</dbReference>
<proteinExistence type="predicted"/>
<dbReference type="OrthoDB" id="7595207at2"/>
<dbReference type="Proteomes" id="UP000215027">
    <property type="component" value="Chromosome I"/>
</dbReference>
<feature type="domain" description="ChsH2 rubredoxin-like zinc ribbon" evidence="2">
    <location>
        <begin position="12"/>
        <end position="42"/>
    </location>
</feature>
<dbReference type="InterPro" id="IPR012340">
    <property type="entry name" value="NA-bd_OB-fold"/>
</dbReference>
<dbReference type="PANTHER" id="PTHR34075">
    <property type="entry name" value="BLR3430 PROTEIN"/>
    <property type="match status" value="1"/>
</dbReference>
<dbReference type="KEGG" id="pbf:CFX0092_A1657"/>
<feature type="domain" description="ChsH2 C-terminal OB-fold" evidence="1">
    <location>
        <begin position="50"/>
        <end position="109"/>
    </location>
</feature>
<sequence>MEVSRHWRLNQQRYALVGEVCPSCGVKLFPPRDVCLECEAPAKELYTFTGLGEVYSYTTIYDPPAGFEHNAPYMVALIKLEEGPLVTAQLTDVDFSDVAIGMPVEMVTRKLRADGDEGMIVYGYKFRPMMAEAVMP</sequence>
<reference evidence="3" key="1">
    <citation type="submission" date="2016-01" db="EMBL/GenBank/DDBJ databases">
        <authorList>
            <person name="Mcilroy J.S."/>
            <person name="Karst M S."/>
            <person name="Albertsen M."/>
        </authorList>
    </citation>
    <scope>NUCLEOTIDE SEQUENCE</scope>
    <source>
        <strain evidence="3">Cfx-K</strain>
    </source>
</reference>
<name>A0A160T4A0_9CHLR</name>
<keyword evidence="4" id="KW-1185">Reference proteome</keyword>
<evidence type="ECO:0000259" key="2">
    <source>
        <dbReference type="Pfam" id="PF12172"/>
    </source>
</evidence>
<protein>
    <submittedName>
        <fullName evidence="3">Protein AcaC</fullName>
    </submittedName>
</protein>
<gene>
    <name evidence="3" type="primary">acaC</name>
    <name evidence="3" type="ORF">CFX0092_A1657</name>
</gene>
<dbReference type="Pfam" id="PF12172">
    <property type="entry name" value="zf-ChsH2"/>
    <property type="match status" value="1"/>
</dbReference>
<dbReference type="InterPro" id="IPR052513">
    <property type="entry name" value="Thioester_dehydratase-like"/>
</dbReference>
<evidence type="ECO:0000313" key="4">
    <source>
        <dbReference type="Proteomes" id="UP000215027"/>
    </source>
</evidence>
<organism evidence="3 4">
    <name type="scientific">Candidatus Promineifilum breve</name>
    <dbReference type="NCBI Taxonomy" id="1806508"/>
    <lineage>
        <taxon>Bacteria</taxon>
        <taxon>Bacillati</taxon>
        <taxon>Chloroflexota</taxon>
        <taxon>Ardenticatenia</taxon>
        <taxon>Candidatus Promineifilales</taxon>
        <taxon>Candidatus Promineifilaceae</taxon>
        <taxon>Candidatus Promineifilum</taxon>
    </lineage>
</organism>
<evidence type="ECO:0000313" key="3">
    <source>
        <dbReference type="EMBL" id="CUS03535.2"/>
    </source>
</evidence>
<dbReference type="RefSeq" id="WP_095043011.1">
    <property type="nucleotide sequence ID" value="NZ_LN890655.1"/>
</dbReference>
<dbReference type="Gene3D" id="6.10.30.10">
    <property type="match status" value="1"/>
</dbReference>
<dbReference type="InterPro" id="IPR002878">
    <property type="entry name" value="ChsH2_C"/>
</dbReference>
<accession>A0A160T4A0</accession>
<evidence type="ECO:0000259" key="1">
    <source>
        <dbReference type="Pfam" id="PF01796"/>
    </source>
</evidence>